<evidence type="ECO:0000256" key="1">
    <source>
        <dbReference type="SAM" id="MobiDB-lite"/>
    </source>
</evidence>
<feature type="compositionally biased region" description="Low complexity" evidence="1">
    <location>
        <begin position="73"/>
        <end position="94"/>
    </location>
</feature>
<dbReference type="Gene3D" id="2.30.32.30">
    <property type="entry name" value="CBM10"/>
    <property type="match status" value="1"/>
</dbReference>
<name>A0A1Y2ECV3_9FUNG</name>
<evidence type="ECO:0000259" key="3">
    <source>
        <dbReference type="SMART" id="SM01064"/>
    </source>
</evidence>
<dbReference type="GO" id="GO:0030248">
    <property type="term" value="F:cellulose binding"/>
    <property type="evidence" value="ECO:0007669"/>
    <property type="project" value="InterPro"/>
</dbReference>
<organism evidence="4 5">
    <name type="scientific">Neocallimastix californiae</name>
    <dbReference type="NCBI Taxonomy" id="1754190"/>
    <lineage>
        <taxon>Eukaryota</taxon>
        <taxon>Fungi</taxon>
        <taxon>Fungi incertae sedis</taxon>
        <taxon>Chytridiomycota</taxon>
        <taxon>Chytridiomycota incertae sedis</taxon>
        <taxon>Neocallimastigomycetes</taxon>
        <taxon>Neocallimastigales</taxon>
        <taxon>Neocallimastigaceae</taxon>
        <taxon>Neocallimastix</taxon>
    </lineage>
</organism>
<feature type="compositionally biased region" description="Basic and acidic residues" evidence="1">
    <location>
        <begin position="62"/>
        <end position="72"/>
    </location>
</feature>
<feature type="domain" description="Carbohydrate binding module family 10" evidence="3">
    <location>
        <begin position="17"/>
        <end position="50"/>
    </location>
</feature>
<feature type="domain" description="Carbohydrate binding module family 10" evidence="3">
    <location>
        <begin position="101"/>
        <end position="131"/>
    </location>
</feature>
<keyword evidence="5" id="KW-1185">Reference proteome</keyword>
<proteinExistence type="predicted"/>
<accession>A0A1Y2ECV3</accession>
<evidence type="ECO:0000313" key="4">
    <source>
        <dbReference type="EMBL" id="ORY69398.1"/>
    </source>
</evidence>
<dbReference type="Proteomes" id="UP000193920">
    <property type="component" value="Unassembled WGS sequence"/>
</dbReference>
<feature type="region of interest" description="Disordered" evidence="1">
    <location>
        <begin position="52"/>
        <end position="96"/>
    </location>
</feature>
<dbReference type="AlphaFoldDB" id="A0A1Y2ECV3"/>
<reference evidence="4 5" key="1">
    <citation type="submission" date="2016-08" db="EMBL/GenBank/DDBJ databases">
        <title>A Parts List for Fungal Cellulosomes Revealed by Comparative Genomics.</title>
        <authorList>
            <consortium name="DOE Joint Genome Institute"/>
            <person name="Haitjema C.H."/>
            <person name="Gilmore S.P."/>
            <person name="Henske J.K."/>
            <person name="Solomon K.V."/>
            <person name="De Groot R."/>
            <person name="Kuo A."/>
            <person name="Mondo S.J."/>
            <person name="Salamov A.A."/>
            <person name="Labutti K."/>
            <person name="Zhao Z."/>
            <person name="Chiniquy J."/>
            <person name="Barry K."/>
            <person name="Brewer H.M."/>
            <person name="Purvine S.O."/>
            <person name="Wright A.T."/>
            <person name="Boxma B."/>
            <person name="Van Alen T."/>
            <person name="Hackstein J.H."/>
            <person name="Baker S.E."/>
            <person name="Grigoriev I.V."/>
            <person name="O'Malley M.A."/>
        </authorList>
    </citation>
    <scope>NUCLEOTIDE SEQUENCE [LARGE SCALE GENOMIC DNA]</scope>
    <source>
        <strain evidence="4 5">G1</strain>
    </source>
</reference>
<dbReference type="GO" id="GO:0005975">
    <property type="term" value="P:carbohydrate metabolic process"/>
    <property type="evidence" value="ECO:0007669"/>
    <property type="project" value="InterPro"/>
</dbReference>
<protein>
    <recommendedName>
        <fullName evidence="3">Carbohydrate binding module family 10 domain-containing protein</fullName>
    </recommendedName>
</protein>
<dbReference type="OrthoDB" id="2150707at2759"/>
<feature type="compositionally biased region" description="Low complexity" evidence="1">
    <location>
        <begin position="52"/>
        <end position="61"/>
    </location>
</feature>
<evidence type="ECO:0000256" key="2">
    <source>
        <dbReference type="SAM" id="SignalP"/>
    </source>
</evidence>
<feature type="signal peptide" evidence="2">
    <location>
        <begin position="1"/>
        <end position="20"/>
    </location>
</feature>
<dbReference type="InterPro" id="IPR009031">
    <property type="entry name" value="CBM10"/>
</dbReference>
<dbReference type="SMART" id="SM01064">
    <property type="entry name" value="CBM_10"/>
    <property type="match status" value="4"/>
</dbReference>
<feature type="domain" description="Carbohydrate binding module family 10" evidence="3">
    <location>
        <begin position="167"/>
        <end position="190"/>
    </location>
</feature>
<gene>
    <name evidence="4" type="ORF">LY90DRAFT_700300</name>
</gene>
<feature type="domain" description="Carbohydrate binding module family 10" evidence="3">
    <location>
        <begin position="246"/>
        <end position="282"/>
    </location>
</feature>
<feature type="chain" id="PRO_5013322384" description="Carbohydrate binding module family 10 domain-containing protein" evidence="2">
    <location>
        <begin position="21"/>
        <end position="326"/>
    </location>
</feature>
<comment type="caution">
    <text evidence="4">The sequence shown here is derived from an EMBL/GenBank/DDBJ whole genome shotgun (WGS) entry which is preliminary data.</text>
</comment>
<dbReference type="InterPro" id="IPR036601">
    <property type="entry name" value="CBM10_sf"/>
</dbReference>
<dbReference type="EMBL" id="MCOG01000044">
    <property type="protein sequence ID" value="ORY69398.1"/>
    <property type="molecule type" value="Genomic_DNA"/>
</dbReference>
<evidence type="ECO:0000313" key="5">
    <source>
        <dbReference type="Proteomes" id="UP000193920"/>
    </source>
</evidence>
<sequence length="326" mass="34858">MKFTFGLLLVSSLLLKNVKSTIPECTDCDTFATGKDGSLWGWENDSFCKIPSSCSSSSKNSNESDSKTEKSKVTSATTTTKSSVKAKATSTGTATHEKDENGNVICNGCTVTGTGGNDSLWGWEDEASCIISKTKCEGKLEEVKTPSNSTSSATHEKDASGNLICNECNVTSTGGDGSYWGWEDEASCIIDNVKCKLSPPKTEMKALERGPDGILICSTCEYTRVDKDTTTWNTENGEDCRVIGSRCGINTTPHPWCSGCVVTGTGNDGALYGWENNSSCLINEITCGIVDSHGEYTQVSSAQVTKMNSLYYAMASLTALFVFRAL</sequence>
<keyword evidence="2" id="KW-0732">Signal</keyword>